<dbReference type="GO" id="GO:0016853">
    <property type="term" value="F:isomerase activity"/>
    <property type="evidence" value="ECO:0007669"/>
    <property type="project" value="UniProtKB-KW"/>
</dbReference>
<evidence type="ECO:0000313" key="3">
    <source>
        <dbReference type="EMBL" id="EAR10676.1"/>
    </source>
</evidence>
<keyword evidence="2" id="KW-0413">Isomerase</keyword>
<dbReference type="HOGENOM" id="CLU_042253_1_0_6"/>
<dbReference type="AlphaFoldDB" id="A4BB63"/>
<dbReference type="Pfam" id="PF07221">
    <property type="entry name" value="GlcNAc_2-epim"/>
    <property type="match status" value="1"/>
</dbReference>
<dbReference type="STRING" id="314283.MED297_11690"/>
<dbReference type="PANTHER" id="PTHR15108">
    <property type="entry name" value="N-ACYLGLUCOSAMINE-2-EPIMERASE"/>
    <property type="match status" value="1"/>
</dbReference>
<dbReference type="RefSeq" id="WP_008041966.1">
    <property type="nucleotide sequence ID" value="NZ_CH724149.1"/>
</dbReference>
<evidence type="ECO:0000313" key="4">
    <source>
        <dbReference type="Proteomes" id="UP000005953"/>
    </source>
</evidence>
<dbReference type="Proteomes" id="UP000005953">
    <property type="component" value="Unassembled WGS sequence"/>
</dbReference>
<dbReference type="GO" id="GO:0005975">
    <property type="term" value="P:carbohydrate metabolic process"/>
    <property type="evidence" value="ECO:0007669"/>
    <property type="project" value="InterPro"/>
</dbReference>
<dbReference type="Gene3D" id="1.50.10.10">
    <property type="match status" value="1"/>
</dbReference>
<evidence type="ECO:0000256" key="1">
    <source>
        <dbReference type="ARBA" id="ARBA00008558"/>
    </source>
</evidence>
<dbReference type="InterPro" id="IPR012341">
    <property type="entry name" value="6hp_glycosidase-like_sf"/>
</dbReference>
<gene>
    <name evidence="3" type="ORF">MED297_11690</name>
</gene>
<dbReference type="SUPFAM" id="SSF48208">
    <property type="entry name" value="Six-hairpin glycosidases"/>
    <property type="match status" value="1"/>
</dbReference>
<comment type="caution">
    <text evidence="3">The sequence shown here is derived from an EMBL/GenBank/DDBJ whole genome shotgun (WGS) entry which is preliminary data.</text>
</comment>
<name>A4BB63_9GAMM</name>
<dbReference type="InterPro" id="IPR010819">
    <property type="entry name" value="AGE/CE"/>
</dbReference>
<sequence length="397" mass="46405">MLPDFRSAEFLKSHIDSILKFYEPNVNDPAGGFRQNYFDDGRTFDDAHKQLVSSCRMVFNYATASTLFPEHPDYADLTQQGLAFVRERHWQNERQGYVWVLDGDRPVDETNHCYGMAFVLLMYATALKCGDESARADVYHTFELLEKHFWRPEERLYADEISPDWQTVSPYRGQNANMHACEAMILAYEATDDSQFLDRAYTLAQTVAIRQADQSDGLVWEHYTPTLEPDWDYNRDDPKNLYRPWGFQPGHQTEWTKLLLMLHRHRPESWMVERAESLFQRAVDTAWDDTHGGLFYGFAPDGTICDNDKYFWVQAESFAAAALLATVTGKEEYWRWYDRLWNYCWQHFVDHRHGAWYRILNADNSKLTDRKSEAGAKCDYHTLGACALVLDLVEKNA</sequence>
<dbReference type="EMBL" id="AAOE01000003">
    <property type="protein sequence ID" value="EAR10676.1"/>
    <property type="molecule type" value="Genomic_DNA"/>
</dbReference>
<protein>
    <submittedName>
        <fullName evidence="3">N-acyl-D-glucosamine 2-epimerase</fullName>
    </submittedName>
</protein>
<dbReference type="FunFam" id="1.50.10.10:FF:000057">
    <property type="entry name" value="N-acylglucosamine 2-epimerase"/>
    <property type="match status" value="1"/>
</dbReference>
<dbReference type="CDD" id="cd00249">
    <property type="entry name" value="AGE"/>
    <property type="match status" value="1"/>
</dbReference>
<evidence type="ECO:0000256" key="2">
    <source>
        <dbReference type="ARBA" id="ARBA00023235"/>
    </source>
</evidence>
<reference evidence="3 4" key="1">
    <citation type="submission" date="2006-02" db="EMBL/GenBank/DDBJ databases">
        <authorList>
            <person name="Pinhassi J."/>
            <person name="Pedros-Alio C."/>
            <person name="Ferriera S."/>
            <person name="Johnson J."/>
            <person name="Kravitz S."/>
            <person name="Halpern A."/>
            <person name="Remington K."/>
            <person name="Beeson K."/>
            <person name="Tran B."/>
            <person name="Rogers Y.-H."/>
            <person name="Friedman R."/>
            <person name="Venter J.C."/>
        </authorList>
    </citation>
    <scope>NUCLEOTIDE SEQUENCE [LARGE SCALE GENOMIC DNA]</scope>
    <source>
        <strain evidence="3 4">MED297</strain>
    </source>
</reference>
<dbReference type="InterPro" id="IPR008928">
    <property type="entry name" value="6-hairpin_glycosidase_sf"/>
</dbReference>
<comment type="similarity">
    <text evidence="1">Belongs to the N-acylglucosamine 2-epimerase family.</text>
</comment>
<proteinExistence type="inferred from homology"/>
<keyword evidence="4" id="KW-1185">Reference proteome</keyword>
<dbReference type="InterPro" id="IPR034116">
    <property type="entry name" value="AGE_dom"/>
</dbReference>
<organism evidence="3 4">
    <name type="scientific">Reinekea blandensis MED297</name>
    <dbReference type="NCBI Taxonomy" id="314283"/>
    <lineage>
        <taxon>Bacteria</taxon>
        <taxon>Pseudomonadati</taxon>
        <taxon>Pseudomonadota</taxon>
        <taxon>Gammaproteobacteria</taxon>
        <taxon>Oceanospirillales</taxon>
        <taxon>Saccharospirillaceae</taxon>
        <taxon>Reinekea</taxon>
    </lineage>
</organism>
<accession>A4BB63</accession>
<dbReference type="OrthoDB" id="9806359at2"/>